<accession>A0AAV4Q3S7</accession>
<reference evidence="3 4" key="1">
    <citation type="submission" date="2021-06" db="EMBL/GenBank/DDBJ databases">
        <title>Caerostris extrusa draft genome.</title>
        <authorList>
            <person name="Kono N."/>
            <person name="Arakawa K."/>
        </authorList>
    </citation>
    <scope>NUCLEOTIDE SEQUENCE [LARGE SCALE GENOMIC DNA]</scope>
</reference>
<evidence type="ECO:0000313" key="4">
    <source>
        <dbReference type="Proteomes" id="UP001054945"/>
    </source>
</evidence>
<keyword evidence="1" id="KW-0175">Coiled coil</keyword>
<proteinExistence type="predicted"/>
<feature type="non-terminal residue" evidence="3">
    <location>
        <position position="99"/>
    </location>
</feature>
<dbReference type="Proteomes" id="UP001054945">
    <property type="component" value="Unassembled WGS sequence"/>
</dbReference>
<evidence type="ECO:0000256" key="2">
    <source>
        <dbReference type="SAM" id="MobiDB-lite"/>
    </source>
</evidence>
<evidence type="ECO:0000256" key="1">
    <source>
        <dbReference type="SAM" id="Coils"/>
    </source>
</evidence>
<feature type="coiled-coil region" evidence="1">
    <location>
        <begin position="47"/>
        <end position="84"/>
    </location>
</feature>
<gene>
    <name evidence="3" type="ORF">CEXT_177001</name>
</gene>
<sequence>MEATDKSNSVTVDDDVKKKNNDDDLNIDIDDLLPEHRVFTFRAEQIFKKQQEEYEEIRKEIIKENEEKERNEFMKNISEQLKKKKLRGRKCKYTFADVK</sequence>
<evidence type="ECO:0000313" key="3">
    <source>
        <dbReference type="EMBL" id="GIY03134.1"/>
    </source>
</evidence>
<organism evidence="3 4">
    <name type="scientific">Caerostris extrusa</name>
    <name type="common">Bark spider</name>
    <name type="synonym">Caerostris bankana</name>
    <dbReference type="NCBI Taxonomy" id="172846"/>
    <lineage>
        <taxon>Eukaryota</taxon>
        <taxon>Metazoa</taxon>
        <taxon>Ecdysozoa</taxon>
        <taxon>Arthropoda</taxon>
        <taxon>Chelicerata</taxon>
        <taxon>Arachnida</taxon>
        <taxon>Araneae</taxon>
        <taxon>Araneomorphae</taxon>
        <taxon>Entelegynae</taxon>
        <taxon>Araneoidea</taxon>
        <taxon>Araneidae</taxon>
        <taxon>Caerostris</taxon>
    </lineage>
</organism>
<dbReference type="AlphaFoldDB" id="A0AAV4Q3S7"/>
<name>A0AAV4Q3S7_CAEEX</name>
<protein>
    <submittedName>
        <fullName evidence="3">Uncharacterized protein</fullName>
    </submittedName>
</protein>
<comment type="caution">
    <text evidence="3">The sequence shown here is derived from an EMBL/GenBank/DDBJ whole genome shotgun (WGS) entry which is preliminary data.</text>
</comment>
<feature type="compositionally biased region" description="Low complexity" evidence="2">
    <location>
        <begin position="1"/>
        <end position="11"/>
    </location>
</feature>
<keyword evidence="4" id="KW-1185">Reference proteome</keyword>
<feature type="region of interest" description="Disordered" evidence="2">
    <location>
        <begin position="1"/>
        <end position="21"/>
    </location>
</feature>
<dbReference type="EMBL" id="BPLR01005543">
    <property type="protein sequence ID" value="GIY03134.1"/>
    <property type="molecule type" value="Genomic_DNA"/>
</dbReference>